<reference evidence="2" key="1">
    <citation type="journal article" date="2020" name="Stud. Mycol.">
        <title>101 Dothideomycetes genomes: a test case for predicting lifestyles and emergence of pathogens.</title>
        <authorList>
            <person name="Haridas S."/>
            <person name="Albert R."/>
            <person name="Binder M."/>
            <person name="Bloem J."/>
            <person name="Labutti K."/>
            <person name="Salamov A."/>
            <person name="Andreopoulos B."/>
            <person name="Baker S."/>
            <person name="Barry K."/>
            <person name="Bills G."/>
            <person name="Bluhm B."/>
            <person name="Cannon C."/>
            <person name="Castanera R."/>
            <person name="Culley D."/>
            <person name="Daum C."/>
            <person name="Ezra D."/>
            <person name="Gonzalez J."/>
            <person name="Henrissat B."/>
            <person name="Kuo A."/>
            <person name="Liang C."/>
            <person name="Lipzen A."/>
            <person name="Lutzoni F."/>
            <person name="Magnuson J."/>
            <person name="Mondo S."/>
            <person name="Nolan M."/>
            <person name="Ohm R."/>
            <person name="Pangilinan J."/>
            <person name="Park H.-J."/>
            <person name="Ramirez L."/>
            <person name="Alfaro M."/>
            <person name="Sun H."/>
            <person name="Tritt A."/>
            <person name="Yoshinaga Y."/>
            <person name="Zwiers L.-H."/>
            <person name="Turgeon B."/>
            <person name="Goodwin S."/>
            <person name="Spatafora J."/>
            <person name="Crous P."/>
            <person name="Grigoriev I."/>
        </authorList>
    </citation>
    <scope>NUCLEOTIDE SEQUENCE</scope>
    <source>
        <strain evidence="2">CBS 123094</strain>
    </source>
</reference>
<dbReference type="PANTHER" id="PTHR46082">
    <property type="entry name" value="ATP/GTP-BINDING PROTEIN-RELATED"/>
    <property type="match status" value="1"/>
</dbReference>
<dbReference type="Gene3D" id="1.25.40.10">
    <property type="entry name" value="Tetratricopeptide repeat domain"/>
    <property type="match status" value="2"/>
</dbReference>
<evidence type="ECO:0000259" key="1">
    <source>
        <dbReference type="Pfam" id="PF25000"/>
    </source>
</evidence>
<gene>
    <name evidence="2" type="ORF">P154DRAFT_443724</name>
</gene>
<organism evidence="2 3">
    <name type="scientific">Amniculicola lignicola CBS 123094</name>
    <dbReference type="NCBI Taxonomy" id="1392246"/>
    <lineage>
        <taxon>Eukaryota</taxon>
        <taxon>Fungi</taxon>
        <taxon>Dikarya</taxon>
        <taxon>Ascomycota</taxon>
        <taxon>Pezizomycotina</taxon>
        <taxon>Dothideomycetes</taxon>
        <taxon>Pleosporomycetidae</taxon>
        <taxon>Pleosporales</taxon>
        <taxon>Amniculicolaceae</taxon>
        <taxon>Amniculicola</taxon>
    </lineage>
</organism>
<keyword evidence="3" id="KW-1185">Reference proteome</keyword>
<dbReference type="PANTHER" id="PTHR46082:SF6">
    <property type="entry name" value="AAA+ ATPASE DOMAIN-CONTAINING PROTEIN-RELATED"/>
    <property type="match status" value="1"/>
</dbReference>
<evidence type="ECO:0000313" key="2">
    <source>
        <dbReference type="EMBL" id="KAF1996308.1"/>
    </source>
</evidence>
<dbReference type="EMBL" id="ML977627">
    <property type="protein sequence ID" value="KAF1996308.1"/>
    <property type="molecule type" value="Genomic_DNA"/>
</dbReference>
<sequence>MPCSNIPFRRDVDFVDCGIINKIDSRCGGPAARVALVGLGGVGKSQTAIEYSYRIRIKSPQAWVFWVHGGTRARFEEGYRRIIDTVKMNGWDNPQTDVLRLVRGWLSDESSRPWTLILDNCDDGGVFFPAVQTNKNDASEEPLSNFIPQAPWGSILVTSRSRDVAHRITGSHADIIMLDPMSEAHALTLLGNRLQITPDQKDASELVEALDYMPLAISQAAAYINQRSPRVTIERYLETLREGDRAQSRLLDSDVGDIRRDGTASNSILATWQISFEYIRSVKPSAARLLSLMSFFDRQGIPENLLSGHYNLERDCTATTDQCACGSLSDAHEHVVSLDGNGESNDDELNFEDDLSLLISFCFIATDFEDSLFKMHRLVQFATRKWLELNQELEQWKYKYMTILHAVHPNSTGLEDWPTCQSLLPHAQQAALLSQPTNREAAIVWSNVIVYAAAYAKSQGQYNTAQQLHSVAAEARKTIFGEDHRHAILDLAHTASILDCLGDYEEAHVLFQKSIDASRRVFGEEHIDTLWMIGHMVVVLYHQGQIHEAYELEAQLVEMRRRVLGPEHLDTLASMNSLAVLLTILERHKEGEEIYLQVLESRTKLLGLEHQVTINAMSNLAVNYSAQMRYQEAEELSLQSLGICRRLLGEEHPDTLIKMLNLASLYTDIGRFQEGERIGLKVLEVRTRLLSIEHPDTLLCLHNLGLISWNCGHTEDAISRMMKCFQFEHRFLGPDHPRTQLSFSYWTKWKMKVFGEENGEALQHS</sequence>
<dbReference type="Pfam" id="PF13424">
    <property type="entry name" value="TPR_12"/>
    <property type="match status" value="2"/>
</dbReference>
<evidence type="ECO:0000313" key="3">
    <source>
        <dbReference type="Proteomes" id="UP000799779"/>
    </source>
</evidence>
<dbReference type="NCBIfam" id="NF040586">
    <property type="entry name" value="FxSxx_TPR"/>
    <property type="match status" value="1"/>
</dbReference>
<dbReference type="InterPro" id="IPR027417">
    <property type="entry name" value="P-loop_NTPase"/>
</dbReference>
<dbReference type="Pfam" id="PF13374">
    <property type="entry name" value="TPR_10"/>
    <property type="match status" value="2"/>
</dbReference>
<proteinExistence type="predicted"/>
<dbReference type="SUPFAM" id="SSF48452">
    <property type="entry name" value="TPR-like"/>
    <property type="match status" value="1"/>
</dbReference>
<dbReference type="Gene3D" id="3.40.50.300">
    <property type="entry name" value="P-loop containing nucleotide triphosphate hydrolases"/>
    <property type="match status" value="1"/>
</dbReference>
<dbReference type="InterPro" id="IPR056681">
    <property type="entry name" value="DUF7779"/>
</dbReference>
<dbReference type="SUPFAM" id="SSF52540">
    <property type="entry name" value="P-loop containing nucleoside triphosphate hydrolases"/>
    <property type="match status" value="1"/>
</dbReference>
<protein>
    <submittedName>
        <fullName evidence="2">TPR-like protein</fullName>
    </submittedName>
</protein>
<name>A0A6A5W5F9_9PLEO</name>
<dbReference type="Pfam" id="PF25000">
    <property type="entry name" value="DUF7779"/>
    <property type="match status" value="1"/>
</dbReference>
<dbReference type="Proteomes" id="UP000799779">
    <property type="component" value="Unassembled WGS sequence"/>
</dbReference>
<dbReference type="AlphaFoldDB" id="A0A6A5W5F9"/>
<dbReference type="OrthoDB" id="1658288at2759"/>
<feature type="domain" description="DUF7779" evidence="1">
    <location>
        <begin position="281"/>
        <end position="388"/>
    </location>
</feature>
<dbReference type="InterPro" id="IPR053137">
    <property type="entry name" value="NLR-like"/>
</dbReference>
<accession>A0A6A5W5F9</accession>
<dbReference type="InterPro" id="IPR011990">
    <property type="entry name" value="TPR-like_helical_dom_sf"/>
</dbReference>